<evidence type="ECO:0000313" key="2">
    <source>
        <dbReference type="Proteomes" id="UP000663720"/>
    </source>
</evidence>
<dbReference type="InterPro" id="IPR036237">
    <property type="entry name" value="Xyl_isomerase-like_sf"/>
</dbReference>
<dbReference type="NCBIfam" id="NF041277">
    <property type="entry name" value="coba_remo_CbiR"/>
    <property type="match status" value="1"/>
</dbReference>
<sequence>MSINTNKKNYQPLPESYKKSFPFSLGTTSFIYPDDYIPNAEMLGTYVDELELLVFESKWPDSIPSIQTVERLKITGREYDLKYNIHLPTDVCLTDMDIKAREHAAEILSLVIERTAPLCPSTYTLHLPFYPGSDNENEIRKRLDNAYKGIEKLLLTGIKSSLISVETLDYPFEWIKPVVYDLNLSICMDIGHLFLYNFDPVSFYDKYCNKISIIHLHGVRDKCDHISLEKLSQERMQIVMKILGSFKKTVSLEVFSYKNLATSLALLDRKINQNP</sequence>
<evidence type="ECO:0000313" key="1">
    <source>
        <dbReference type="EMBL" id="QTA83592.1"/>
    </source>
</evidence>
<keyword evidence="2" id="KW-1185">Reference proteome</keyword>
<name>A0A975GJL5_9BACT</name>
<dbReference type="Gene3D" id="3.20.20.150">
    <property type="entry name" value="Divalent-metal-dependent TIM barrel enzymes"/>
    <property type="match status" value="1"/>
</dbReference>
<dbReference type="SUPFAM" id="SSF51658">
    <property type="entry name" value="Xylose isomerase-like"/>
    <property type="match status" value="1"/>
</dbReference>
<reference evidence="1" key="1">
    <citation type="journal article" date="2021" name="Microb. Physiol.">
        <title>Proteogenomic Insights into the Physiology of Marine, Sulfate-Reducing, Filamentous Desulfonema limicola and Desulfonema magnum.</title>
        <authorList>
            <person name="Schnaars V."/>
            <person name="Wohlbrand L."/>
            <person name="Scheve S."/>
            <person name="Hinrichs C."/>
            <person name="Reinhardt R."/>
            <person name="Rabus R."/>
        </authorList>
    </citation>
    <scope>NUCLEOTIDE SEQUENCE</scope>
    <source>
        <strain evidence="1">5ac10</strain>
    </source>
</reference>
<proteinExistence type="predicted"/>
<protein>
    <submittedName>
        <fullName evidence="1">Xylose isomerase domain-containing protein</fullName>
    </submittedName>
</protein>
<gene>
    <name evidence="1" type="ORF">dnl_60050</name>
</gene>
<dbReference type="AlphaFoldDB" id="A0A975GJL5"/>
<dbReference type="Proteomes" id="UP000663720">
    <property type="component" value="Chromosome"/>
</dbReference>
<dbReference type="EMBL" id="CP061799">
    <property type="protein sequence ID" value="QTA83592.1"/>
    <property type="molecule type" value="Genomic_DNA"/>
</dbReference>
<dbReference type="GO" id="GO:0016853">
    <property type="term" value="F:isomerase activity"/>
    <property type="evidence" value="ECO:0007669"/>
    <property type="project" value="UniProtKB-KW"/>
</dbReference>
<organism evidence="1 2">
    <name type="scientific">Desulfonema limicola</name>
    <dbReference type="NCBI Taxonomy" id="45656"/>
    <lineage>
        <taxon>Bacteria</taxon>
        <taxon>Pseudomonadati</taxon>
        <taxon>Thermodesulfobacteriota</taxon>
        <taxon>Desulfobacteria</taxon>
        <taxon>Desulfobacterales</taxon>
        <taxon>Desulfococcaceae</taxon>
        <taxon>Desulfonema</taxon>
    </lineage>
</organism>
<dbReference type="RefSeq" id="WP_207689411.1">
    <property type="nucleotide sequence ID" value="NZ_CP061799.1"/>
</dbReference>
<accession>A0A975GJL5</accession>
<dbReference type="KEGG" id="dli:dnl_60050"/>
<keyword evidence="1" id="KW-0413">Isomerase</keyword>